<dbReference type="Proteomes" id="UP001234343">
    <property type="component" value="Unassembled WGS sequence"/>
</dbReference>
<dbReference type="EMBL" id="JAUCBP010000007">
    <property type="protein sequence ID" value="MDM7860617.1"/>
    <property type="molecule type" value="Genomic_DNA"/>
</dbReference>
<name>A0ABT7SWQ2_9ALTE</name>
<reference evidence="1 2" key="1">
    <citation type="submission" date="2023-06" db="EMBL/GenBank/DDBJ databases">
        <title>Alteromonas sp. ASW11-36 isolated from intertidal sand.</title>
        <authorList>
            <person name="Li Y."/>
        </authorList>
    </citation>
    <scope>NUCLEOTIDE SEQUENCE [LARGE SCALE GENOMIC DNA]</scope>
    <source>
        <strain evidence="1 2">ASW11-36</strain>
    </source>
</reference>
<dbReference type="RefSeq" id="WP_289364908.1">
    <property type="nucleotide sequence ID" value="NZ_JAUCBP010000007.1"/>
</dbReference>
<evidence type="ECO:0000313" key="1">
    <source>
        <dbReference type="EMBL" id="MDM7860617.1"/>
    </source>
</evidence>
<accession>A0ABT7SWQ2</accession>
<keyword evidence="2" id="KW-1185">Reference proteome</keyword>
<gene>
    <name evidence="1" type="ORF">QTP81_08415</name>
</gene>
<sequence>MLYEEVEFNFDSEPQAYRFLNSVKNWHQRDLKAEYGRDSASVKVTYLPAANAFDDTVSRLDDLATELGGKAL</sequence>
<protein>
    <submittedName>
        <fullName evidence="1">Uncharacterized protein</fullName>
    </submittedName>
</protein>
<comment type="caution">
    <text evidence="1">The sequence shown here is derived from an EMBL/GenBank/DDBJ whole genome shotgun (WGS) entry which is preliminary data.</text>
</comment>
<evidence type="ECO:0000313" key="2">
    <source>
        <dbReference type="Proteomes" id="UP001234343"/>
    </source>
</evidence>
<organism evidence="1 2">
    <name type="scientific">Alteromonas arenosi</name>
    <dbReference type="NCBI Taxonomy" id="3055817"/>
    <lineage>
        <taxon>Bacteria</taxon>
        <taxon>Pseudomonadati</taxon>
        <taxon>Pseudomonadota</taxon>
        <taxon>Gammaproteobacteria</taxon>
        <taxon>Alteromonadales</taxon>
        <taxon>Alteromonadaceae</taxon>
        <taxon>Alteromonas/Salinimonas group</taxon>
        <taxon>Alteromonas</taxon>
    </lineage>
</organism>
<proteinExistence type="predicted"/>